<accession>A0A4Q5LVU4</accession>
<proteinExistence type="predicted"/>
<dbReference type="EMBL" id="SEWF01000035">
    <property type="protein sequence ID" value="RYU93856.1"/>
    <property type="molecule type" value="Genomic_DNA"/>
</dbReference>
<name>A0A4Q5LVU4_9BACT</name>
<feature type="signal peptide" evidence="1">
    <location>
        <begin position="1"/>
        <end position="19"/>
    </location>
</feature>
<keyword evidence="1" id="KW-0732">Signal</keyword>
<feature type="chain" id="PRO_5020809791" description="DUF2680 domain-containing protein" evidence="1">
    <location>
        <begin position="20"/>
        <end position="138"/>
    </location>
</feature>
<organism evidence="2 3">
    <name type="scientific">Emticicia agri</name>
    <dbReference type="NCBI Taxonomy" id="2492393"/>
    <lineage>
        <taxon>Bacteria</taxon>
        <taxon>Pseudomonadati</taxon>
        <taxon>Bacteroidota</taxon>
        <taxon>Cytophagia</taxon>
        <taxon>Cytophagales</taxon>
        <taxon>Leadbetterellaceae</taxon>
        <taxon>Emticicia</taxon>
    </lineage>
</organism>
<dbReference type="AlphaFoldDB" id="A0A4Q5LVU4"/>
<dbReference type="Proteomes" id="UP000293162">
    <property type="component" value="Unassembled WGS sequence"/>
</dbReference>
<dbReference type="RefSeq" id="WP_130022957.1">
    <property type="nucleotide sequence ID" value="NZ_SEWF01000035.1"/>
</dbReference>
<protein>
    <recommendedName>
        <fullName evidence="4">DUF2680 domain-containing protein</fullName>
    </recommendedName>
</protein>
<evidence type="ECO:0000313" key="2">
    <source>
        <dbReference type="EMBL" id="RYU93856.1"/>
    </source>
</evidence>
<sequence length="138" mass="16298">MRKLIMIAMLVAGAIGANAQRGYDRRDGGRYGRNDNVVDSYQIQARNEIAQGIKSGRITSREAKPLLREAERIEVKENRFKRDGRIDNFERRELEQDIAVLHSWIAREKRDRERVTYDEYSRGYANGRYNDRYSKGRW</sequence>
<evidence type="ECO:0000256" key="1">
    <source>
        <dbReference type="SAM" id="SignalP"/>
    </source>
</evidence>
<keyword evidence="3" id="KW-1185">Reference proteome</keyword>
<reference evidence="2 3" key="1">
    <citation type="submission" date="2019-02" db="EMBL/GenBank/DDBJ databases">
        <title>Bacterial novel species Emticicia sp. 17J42-9 isolated from soil.</title>
        <authorList>
            <person name="Jung H.-Y."/>
        </authorList>
    </citation>
    <scope>NUCLEOTIDE SEQUENCE [LARGE SCALE GENOMIC DNA]</scope>
    <source>
        <strain evidence="2 3">17J42-9</strain>
    </source>
</reference>
<gene>
    <name evidence="2" type="ORF">EWM59_19645</name>
</gene>
<dbReference type="OrthoDB" id="962156at2"/>
<comment type="caution">
    <text evidence="2">The sequence shown here is derived from an EMBL/GenBank/DDBJ whole genome shotgun (WGS) entry which is preliminary data.</text>
</comment>
<evidence type="ECO:0000313" key="3">
    <source>
        <dbReference type="Proteomes" id="UP000293162"/>
    </source>
</evidence>
<evidence type="ECO:0008006" key="4">
    <source>
        <dbReference type="Google" id="ProtNLM"/>
    </source>
</evidence>